<dbReference type="AlphaFoldDB" id="A0AAJ6Z5N3"/>
<dbReference type="GO" id="GO:0003676">
    <property type="term" value="F:nucleic acid binding"/>
    <property type="evidence" value="ECO:0007669"/>
    <property type="project" value="InterPro"/>
</dbReference>
<dbReference type="PROSITE" id="PS50994">
    <property type="entry name" value="INTEGRASE"/>
    <property type="match status" value="1"/>
</dbReference>
<dbReference type="Pfam" id="PF05380">
    <property type="entry name" value="Peptidase_A17"/>
    <property type="match status" value="1"/>
</dbReference>
<proteinExistence type="predicted"/>
<dbReference type="SUPFAM" id="SSF53098">
    <property type="entry name" value="Ribonuclease H-like"/>
    <property type="match status" value="1"/>
</dbReference>
<dbReference type="InterPro" id="IPR001584">
    <property type="entry name" value="Integrase_cat-core"/>
</dbReference>
<gene>
    <name evidence="2" type="primary">LOC106116522</name>
</gene>
<evidence type="ECO:0000313" key="2">
    <source>
        <dbReference type="RefSeq" id="XP_013165845.1"/>
    </source>
</evidence>
<organism evidence="2">
    <name type="scientific">Papilio xuthus</name>
    <name type="common">Asian swallowtail butterfly</name>
    <dbReference type="NCBI Taxonomy" id="66420"/>
    <lineage>
        <taxon>Eukaryota</taxon>
        <taxon>Metazoa</taxon>
        <taxon>Ecdysozoa</taxon>
        <taxon>Arthropoda</taxon>
        <taxon>Hexapoda</taxon>
        <taxon>Insecta</taxon>
        <taxon>Pterygota</taxon>
        <taxon>Neoptera</taxon>
        <taxon>Endopterygota</taxon>
        <taxon>Lepidoptera</taxon>
        <taxon>Glossata</taxon>
        <taxon>Ditrysia</taxon>
        <taxon>Papilionoidea</taxon>
        <taxon>Papilionidae</taxon>
        <taxon>Papilioninae</taxon>
        <taxon>Papilio</taxon>
    </lineage>
</organism>
<dbReference type="PANTHER" id="PTHR47331:SF1">
    <property type="entry name" value="GAG-LIKE PROTEIN"/>
    <property type="match status" value="1"/>
</dbReference>
<accession>A0AAJ6Z5N3</accession>
<dbReference type="PANTHER" id="PTHR47331">
    <property type="entry name" value="PHD-TYPE DOMAIN-CONTAINING PROTEIN"/>
    <property type="match status" value="1"/>
</dbReference>
<dbReference type="KEGG" id="pxu:106116522"/>
<dbReference type="Gene3D" id="3.30.420.10">
    <property type="entry name" value="Ribonuclease H-like superfamily/Ribonuclease H"/>
    <property type="match status" value="1"/>
</dbReference>
<protein>
    <submittedName>
        <fullName evidence="2">Uncharacterized protein LOC106116522</fullName>
    </submittedName>
</protein>
<evidence type="ECO:0000259" key="1">
    <source>
        <dbReference type="PROSITE" id="PS50994"/>
    </source>
</evidence>
<dbReference type="Pfam" id="PF18701">
    <property type="entry name" value="DUF5641"/>
    <property type="match status" value="1"/>
</dbReference>
<reference evidence="2" key="1">
    <citation type="submission" date="2025-08" db="UniProtKB">
        <authorList>
            <consortium name="RefSeq"/>
        </authorList>
    </citation>
    <scope>IDENTIFICATION</scope>
</reference>
<name>A0AAJ6Z5N3_PAPXU</name>
<dbReference type="InterPro" id="IPR036397">
    <property type="entry name" value="RNaseH_sf"/>
</dbReference>
<dbReference type="Proteomes" id="UP000694872">
    <property type="component" value="Unplaced"/>
</dbReference>
<dbReference type="GeneID" id="106116522"/>
<dbReference type="RefSeq" id="XP_013165845.1">
    <property type="nucleotide sequence ID" value="XM_013310391.1"/>
</dbReference>
<dbReference type="GO" id="GO:0015074">
    <property type="term" value="P:DNA integration"/>
    <property type="evidence" value="ECO:0007669"/>
    <property type="project" value="InterPro"/>
</dbReference>
<sequence>MVSIAQSPKIQGHEKTSLQLCPNYLTYKSTANVCSNTEDRFAHSSATPTLCSDEPSGNVTLSAQLPTYLPNRTQVLLATSLIKIVDNRGGERIARAVLDSGSTSCLISERLKQSLNLPTVKIFCFVLPNITDDVPSQQIVLKDLNLPSNLSLADPNFHTPSSVDLIIGADVFWDLLGLRFSAPCIISIKILKQRLWLLKLSRDDPLPIEIIKSWQIIADILPLLSSLRVPRLILCNRYDSIDLHNFCDASQAAYGACFYVRSTSYNAVLVRLLSAKSRVAPIKPTTIPRLELCAALVGGRLYKKVLSSLRVQVRSVTFWTDSTIVLGWLKMLPSKLQPFVRNRVAEIVDKTSSHAWRHVPTDLNPADYVSRSVTIDKINNLDMWWSGPQFKGKVVNPIMGNLPQRRVTASGYPFETVGVDYAGPIMSASRQGRGCKLVKVYIIVFVCFATKAMHIELVGDLTSNNFMSALRRFMSRRGKPKHIYFDNGTSFVGAYNEIGRFIKSSLNSLPGDLAPDCINFHFLPPHAPHFGGLWEAGVKSVKFHLKRILGNCNLTYEELNTVLVQIEAVLNSRPLTPLAADPSDLLPLTPGHFLIGRPLTALPADCYEHHATGRLSRYQHLEHLRQHFWRRWSKEYISELQLRTKWRSNLNPLQEGVLVILKEDSLPPLKWRLGRVVAVHPGADGVSRVADVRTATGVVRRAFSKICPLPHDDN</sequence>
<dbReference type="InterPro" id="IPR012337">
    <property type="entry name" value="RNaseH-like_sf"/>
</dbReference>
<feature type="domain" description="Integrase catalytic" evidence="1">
    <location>
        <begin position="409"/>
        <end position="598"/>
    </location>
</feature>
<dbReference type="InterPro" id="IPR040676">
    <property type="entry name" value="DUF5641"/>
</dbReference>
<dbReference type="InterPro" id="IPR008042">
    <property type="entry name" value="Retrotrans_Pao"/>
</dbReference>